<dbReference type="Gene3D" id="2.40.160.210">
    <property type="entry name" value="Acyl-CoA thioesterase, double hotdog domain"/>
    <property type="match status" value="1"/>
</dbReference>
<accession>A0ABW1S553</accession>
<name>A0ABW1S553_9PROT</name>
<comment type="caution">
    <text evidence="3">The sequence shown here is derived from an EMBL/GenBank/DDBJ whole genome shotgun (WGS) entry which is preliminary data.</text>
</comment>
<reference evidence="4" key="1">
    <citation type="journal article" date="2019" name="Int. J. Syst. Evol. Microbiol.">
        <title>The Global Catalogue of Microorganisms (GCM) 10K type strain sequencing project: providing services to taxonomists for standard genome sequencing and annotation.</title>
        <authorList>
            <consortium name="The Broad Institute Genomics Platform"/>
            <consortium name="The Broad Institute Genome Sequencing Center for Infectious Disease"/>
            <person name="Wu L."/>
            <person name="Ma J."/>
        </authorList>
    </citation>
    <scope>NUCLEOTIDE SEQUENCE [LARGE SCALE GENOMIC DNA]</scope>
    <source>
        <strain evidence="4">CGMCC-1.15741</strain>
    </source>
</reference>
<sequence length="267" mass="29206">MITFDELIASFADHQNGVHKAVAPQEWSQGRTLYGGMSAALCQVAARQIVGAETPLRAAQFCFVGPAGGNLTGDAELLRRGKSTAIVEATLRTEQGIGTRAILSYGKSRESRIAQDTLKMPDVPPPSDCPWLWGKEPSRENITSFPANFDSRRAGGHMPLSEQADGELLVWVRHHRSAESDQTAALLALGDVLPPACVTMFAEWAPISTMTWSMEILADNIEVKDRWFLFKSVAEHTTDGYSSQAMYLWDEAGNPVIAARQNVTIFV</sequence>
<feature type="domain" description="Acyl-CoA thioesterase-like N-terminal HotDog" evidence="1">
    <location>
        <begin position="24"/>
        <end position="104"/>
    </location>
</feature>
<evidence type="ECO:0000259" key="1">
    <source>
        <dbReference type="Pfam" id="PF13622"/>
    </source>
</evidence>
<dbReference type="Pfam" id="PF20789">
    <property type="entry name" value="4HBT_3C"/>
    <property type="match status" value="1"/>
</dbReference>
<dbReference type="InterPro" id="IPR042171">
    <property type="entry name" value="Acyl-CoA_hotdog"/>
</dbReference>
<evidence type="ECO:0000313" key="4">
    <source>
        <dbReference type="Proteomes" id="UP001596303"/>
    </source>
</evidence>
<dbReference type="InterPro" id="IPR029069">
    <property type="entry name" value="HotDog_dom_sf"/>
</dbReference>
<dbReference type="SUPFAM" id="SSF54637">
    <property type="entry name" value="Thioesterase/thiol ester dehydrase-isomerase"/>
    <property type="match status" value="2"/>
</dbReference>
<keyword evidence="4" id="KW-1185">Reference proteome</keyword>
<dbReference type="EMBL" id="JBHSSW010000003">
    <property type="protein sequence ID" value="MFC6196790.1"/>
    <property type="molecule type" value="Genomic_DNA"/>
</dbReference>
<dbReference type="InterPro" id="IPR049450">
    <property type="entry name" value="ACOT8-like_C"/>
</dbReference>
<gene>
    <name evidence="3" type="ORF">ACFQDM_01795</name>
</gene>
<dbReference type="Pfam" id="PF13622">
    <property type="entry name" value="4HBT_3"/>
    <property type="match status" value="1"/>
</dbReference>
<proteinExistence type="predicted"/>
<dbReference type="Proteomes" id="UP001596303">
    <property type="component" value="Unassembled WGS sequence"/>
</dbReference>
<dbReference type="InterPro" id="IPR049449">
    <property type="entry name" value="TesB_ACOT8-like_N"/>
</dbReference>
<protein>
    <submittedName>
        <fullName evidence="3">Thioesterase family protein</fullName>
    </submittedName>
</protein>
<evidence type="ECO:0000313" key="3">
    <source>
        <dbReference type="EMBL" id="MFC6196790.1"/>
    </source>
</evidence>
<organism evidence="3 4">
    <name type="scientific">Ponticaulis profundi</name>
    <dbReference type="NCBI Taxonomy" id="2665222"/>
    <lineage>
        <taxon>Bacteria</taxon>
        <taxon>Pseudomonadati</taxon>
        <taxon>Pseudomonadota</taxon>
        <taxon>Alphaproteobacteria</taxon>
        <taxon>Hyphomonadales</taxon>
        <taxon>Hyphomonadaceae</taxon>
        <taxon>Ponticaulis</taxon>
    </lineage>
</organism>
<dbReference type="RefSeq" id="WP_377374672.1">
    <property type="nucleotide sequence ID" value="NZ_JBHSSW010000003.1"/>
</dbReference>
<feature type="domain" description="Acyl-CoA thioesterase-like C-terminal" evidence="2">
    <location>
        <begin position="127"/>
        <end position="264"/>
    </location>
</feature>
<evidence type="ECO:0000259" key="2">
    <source>
        <dbReference type="Pfam" id="PF20789"/>
    </source>
</evidence>